<feature type="transmembrane region" description="Helical" evidence="5">
    <location>
        <begin position="82"/>
        <end position="103"/>
    </location>
</feature>
<comment type="caution">
    <text evidence="6">The sequence shown here is derived from an EMBL/GenBank/DDBJ whole genome shotgun (WGS) entry which is preliminary data.</text>
</comment>
<accession>A0ABP1RVY4</accession>
<name>A0ABP1RVY4_9HEXA</name>
<dbReference type="PANTHER" id="PTHR21191">
    <property type="entry name" value="AQUAPORIN"/>
    <property type="match status" value="1"/>
</dbReference>
<evidence type="ECO:0000313" key="7">
    <source>
        <dbReference type="Proteomes" id="UP001642540"/>
    </source>
</evidence>
<evidence type="ECO:0000256" key="4">
    <source>
        <dbReference type="ARBA" id="ARBA00023136"/>
    </source>
</evidence>
<dbReference type="PANTHER" id="PTHR21191:SF16">
    <property type="entry name" value="AQUAPORIN"/>
    <property type="match status" value="1"/>
</dbReference>
<evidence type="ECO:0000313" key="6">
    <source>
        <dbReference type="EMBL" id="CAL8137159.1"/>
    </source>
</evidence>
<dbReference type="InterPro" id="IPR051883">
    <property type="entry name" value="AQP11/12_channel"/>
</dbReference>
<dbReference type="SUPFAM" id="SSF81338">
    <property type="entry name" value="Aquaporin-like"/>
    <property type="match status" value="1"/>
</dbReference>
<dbReference type="Gene3D" id="1.20.1080.10">
    <property type="entry name" value="Glycerol uptake facilitator protein"/>
    <property type="match status" value="1"/>
</dbReference>
<gene>
    <name evidence="6" type="ORF">ODALV1_LOCUS26794</name>
</gene>
<keyword evidence="7" id="KW-1185">Reference proteome</keyword>
<feature type="transmembrane region" description="Helical" evidence="5">
    <location>
        <begin position="27"/>
        <end position="45"/>
    </location>
</feature>
<protein>
    <submittedName>
        <fullName evidence="6">Uncharacterized protein</fullName>
    </submittedName>
</protein>
<evidence type="ECO:0000256" key="5">
    <source>
        <dbReference type="SAM" id="Phobius"/>
    </source>
</evidence>
<dbReference type="InterPro" id="IPR023271">
    <property type="entry name" value="Aquaporin-like"/>
</dbReference>
<evidence type="ECO:0000256" key="1">
    <source>
        <dbReference type="ARBA" id="ARBA00004141"/>
    </source>
</evidence>
<proteinExistence type="predicted"/>
<dbReference type="Proteomes" id="UP001642540">
    <property type="component" value="Unassembled WGS sequence"/>
</dbReference>
<keyword evidence="3 5" id="KW-1133">Transmembrane helix</keyword>
<feature type="transmembrane region" description="Helical" evidence="5">
    <location>
        <begin position="141"/>
        <end position="160"/>
    </location>
</feature>
<sequence length="296" mass="33803">MDQPNDEESAAEPPSLDSNTSWHIDDLLFAPFLFIITVYICNLARDILLQANVMRLDQVQKLATAEIIGTFETTVIMFEINLIVYPLWGVIPYTLLVFIALHWQKLRPDEFQYDANPLTIIMKHVEGIGTAGNSYYQRFEFVMIMIWAETVGAFLSYYYLVNLIWANAHMWGFWDTNNNFHYHLFTTAQEWQASISGDPTFAAFVEGFFSFAQYVWPLLVIRTGFDGDLTLILINSGKAIFAGCGAQYSGGYFNPIIAFALEYKTRGHSLFTKTVVYWIAPIIGTIGGIVTRKWLF</sequence>
<keyword evidence="4 5" id="KW-0472">Membrane</keyword>
<organism evidence="6 7">
    <name type="scientific">Orchesella dallaii</name>
    <dbReference type="NCBI Taxonomy" id="48710"/>
    <lineage>
        <taxon>Eukaryota</taxon>
        <taxon>Metazoa</taxon>
        <taxon>Ecdysozoa</taxon>
        <taxon>Arthropoda</taxon>
        <taxon>Hexapoda</taxon>
        <taxon>Collembola</taxon>
        <taxon>Entomobryomorpha</taxon>
        <taxon>Entomobryoidea</taxon>
        <taxon>Orchesellidae</taxon>
        <taxon>Orchesellinae</taxon>
        <taxon>Orchesella</taxon>
    </lineage>
</organism>
<dbReference type="EMBL" id="CAXLJM020000114">
    <property type="protein sequence ID" value="CAL8137159.1"/>
    <property type="molecule type" value="Genomic_DNA"/>
</dbReference>
<feature type="transmembrane region" description="Helical" evidence="5">
    <location>
        <begin position="275"/>
        <end position="295"/>
    </location>
</feature>
<evidence type="ECO:0000256" key="3">
    <source>
        <dbReference type="ARBA" id="ARBA00022989"/>
    </source>
</evidence>
<comment type="subcellular location">
    <subcellularLocation>
        <location evidence="1">Membrane</location>
        <topology evidence="1">Multi-pass membrane protein</topology>
    </subcellularLocation>
</comment>
<keyword evidence="2 5" id="KW-0812">Transmembrane</keyword>
<evidence type="ECO:0000256" key="2">
    <source>
        <dbReference type="ARBA" id="ARBA00022692"/>
    </source>
</evidence>
<reference evidence="6 7" key="1">
    <citation type="submission" date="2024-08" db="EMBL/GenBank/DDBJ databases">
        <authorList>
            <person name="Cucini C."/>
            <person name="Frati F."/>
        </authorList>
    </citation>
    <scope>NUCLEOTIDE SEQUENCE [LARGE SCALE GENOMIC DNA]</scope>
</reference>